<sequence>MVEIFDGGLGTELAKIVTLDSKLWSGGLLLTNPQLIQDLHEKYVKAGAKYITTASYQTSYSSLRDEGLGAKSEEIWATSLKVAQEAAKLAEGVKVMASIGPYGSYVNDGSEYTGQYDISLPQLIEFHRPMVDFWNKSEADIIIFETVPNPIELQAILSLAITKPYIISFRVNDLMTIEAINKTSFTDALAIGINCVDYKDITEYYGQLTSTKNVVVYPNYGYQMINNQYQSTPEPSKWEECVKQWISLGIWGIGGCCSTSPEEIAIISKLLT</sequence>
<dbReference type="Proteomes" id="UP001152531">
    <property type="component" value="Unassembled WGS sequence"/>
</dbReference>
<keyword evidence="2" id="KW-1185">Reference proteome</keyword>
<protein>
    <submittedName>
        <fullName evidence="1">Homocysteine S-methyltransferase 1</fullName>
    </submittedName>
</protein>
<dbReference type="EMBL" id="CALSDN010000004">
    <property type="protein sequence ID" value="CAH6720679.1"/>
    <property type="molecule type" value="Genomic_DNA"/>
</dbReference>
<comment type="caution">
    <text evidence="1">The sequence shown here is derived from an EMBL/GenBank/DDBJ whole genome shotgun (WGS) entry which is preliminary data.</text>
</comment>
<evidence type="ECO:0000313" key="2">
    <source>
        <dbReference type="Proteomes" id="UP001152531"/>
    </source>
</evidence>
<accession>A0ACA9Y7E1</accession>
<reference evidence="1" key="1">
    <citation type="submission" date="2022-06" db="EMBL/GenBank/DDBJ databases">
        <authorList>
            <person name="Legras J.-L."/>
            <person name="Devillers H."/>
            <person name="Grondin C."/>
        </authorList>
    </citation>
    <scope>NUCLEOTIDE SEQUENCE</scope>
    <source>
        <strain evidence="1">CLIB 1444</strain>
    </source>
</reference>
<evidence type="ECO:0000313" key="1">
    <source>
        <dbReference type="EMBL" id="CAH6720679.1"/>
    </source>
</evidence>
<gene>
    <name evidence="1" type="ORF">CLIB1444_04S05490</name>
</gene>
<organism evidence="1 2">
    <name type="scientific">[Candida] jaroonii</name>
    <dbReference type="NCBI Taxonomy" id="467808"/>
    <lineage>
        <taxon>Eukaryota</taxon>
        <taxon>Fungi</taxon>
        <taxon>Dikarya</taxon>
        <taxon>Ascomycota</taxon>
        <taxon>Saccharomycotina</taxon>
        <taxon>Pichiomycetes</taxon>
        <taxon>Debaryomycetaceae</taxon>
        <taxon>Yamadazyma</taxon>
    </lineage>
</organism>
<name>A0ACA9Y7E1_9ASCO</name>
<proteinExistence type="predicted"/>